<accession>A0A7T4UQF9</accession>
<dbReference type="RefSeq" id="WP_198570142.1">
    <property type="nucleotide sequence ID" value="NZ_CP066167.1"/>
</dbReference>
<feature type="transmembrane region" description="Helical" evidence="5">
    <location>
        <begin position="148"/>
        <end position="165"/>
    </location>
</feature>
<proteinExistence type="predicted"/>
<dbReference type="GO" id="GO:0015086">
    <property type="term" value="F:cadmium ion transmembrane transporter activity"/>
    <property type="evidence" value="ECO:0007669"/>
    <property type="project" value="TreeGrafter"/>
</dbReference>
<feature type="transmembrane region" description="Helical" evidence="5">
    <location>
        <begin position="87"/>
        <end position="113"/>
    </location>
</feature>
<keyword evidence="4 5" id="KW-0472">Membrane</keyword>
<feature type="transmembrane region" description="Helical" evidence="5">
    <location>
        <begin position="227"/>
        <end position="248"/>
    </location>
</feature>
<dbReference type="InterPro" id="IPR001046">
    <property type="entry name" value="NRAMP_fam"/>
</dbReference>
<keyword evidence="3 5" id="KW-1133">Transmembrane helix</keyword>
<feature type="transmembrane region" description="Helical" evidence="5">
    <location>
        <begin position="348"/>
        <end position="370"/>
    </location>
</feature>
<feature type="transmembrane region" description="Helical" evidence="5">
    <location>
        <begin position="35"/>
        <end position="56"/>
    </location>
</feature>
<feature type="transmembrane region" description="Helical" evidence="5">
    <location>
        <begin position="275"/>
        <end position="301"/>
    </location>
</feature>
<dbReference type="PANTHER" id="PTHR11706">
    <property type="entry name" value="SOLUTE CARRIER PROTEIN FAMILY 11 MEMBER"/>
    <property type="match status" value="1"/>
</dbReference>
<protein>
    <submittedName>
        <fullName evidence="6">Nramp family divalent metal transporter</fullName>
    </submittedName>
</protein>
<dbReference type="GO" id="GO:0005886">
    <property type="term" value="C:plasma membrane"/>
    <property type="evidence" value="ECO:0007669"/>
    <property type="project" value="TreeGrafter"/>
</dbReference>
<dbReference type="GO" id="GO:0034755">
    <property type="term" value="P:iron ion transmembrane transport"/>
    <property type="evidence" value="ECO:0007669"/>
    <property type="project" value="TreeGrafter"/>
</dbReference>
<gene>
    <name evidence="6" type="ORF">I6N98_01900</name>
</gene>
<dbReference type="Proteomes" id="UP000596063">
    <property type="component" value="Chromosome"/>
</dbReference>
<comment type="subcellular location">
    <subcellularLocation>
        <location evidence="1">Membrane</location>
        <topology evidence="1">Multi-pass membrane protein</topology>
    </subcellularLocation>
</comment>
<name>A0A7T4UQF9_9GAMM</name>
<organism evidence="6 7">
    <name type="scientific">Spongiibacter nanhainus</name>
    <dbReference type="NCBI Taxonomy" id="2794344"/>
    <lineage>
        <taxon>Bacteria</taxon>
        <taxon>Pseudomonadati</taxon>
        <taxon>Pseudomonadota</taxon>
        <taxon>Gammaproteobacteria</taxon>
        <taxon>Cellvibrionales</taxon>
        <taxon>Spongiibacteraceae</taxon>
        <taxon>Spongiibacter</taxon>
    </lineage>
</organism>
<keyword evidence="7" id="KW-1185">Reference proteome</keyword>
<evidence type="ECO:0000313" key="6">
    <source>
        <dbReference type="EMBL" id="QQD18651.1"/>
    </source>
</evidence>
<evidence type="ECO:0000256" key="3">
    <source>
        <dbReference type="ARBA" id="ARBA00022989"/>
    </source>
</evidence>
<evidence type="ECO:0000256" key="5">
    <source>
        <dbReference type="SAM" id="Phobius"/>
    </source>
</evidence>
<dbReference type="NCBIfam" id="NF037982">
    <property type="entry name" value="Nramp_1"/>
    <property type="match status" value="2"/>
</dbReference>
<feature type="transmembrane region" description="Helical" evidence="5">
    <location>
        <begin position="119"/>
        <end position="136"/>
    </location>
</feature>
<dbReference type="PANTHER" id="PTHR11706:SF3">
    <property type="entry name" value="METAL ION TRANSPORT PROTEIN"/>
    <property type="match status" value="1"/>
</dbReference>
<evidence type="ECO:0000313" key="7">
    <source>
        <dbReference type="Proteomes" id="UP000596063"/>
    </source>
</evidence>
<evidence type="ECO:0000256" key="1">
    <source>
        <dbReference type="ARBA" id="ARBA00004141"/>
    </source>
</evidence>
<dbReference type="GO" id="GO:0005384">
    <property type="term" value="F:manganese ion transmembrane transporter activity"/>
    <property type="evidence" value="ECO:0007669"/>
    <property type="project" value="TreeGrafter"/>
</dbReference>
<feature type="transmembrane region" description="Helical" evidence="5">
    <location>
        <begin position="185"/>
        <end position="207"/>
    </location>
</feature>
<dbReference type="Pfam" id="PF01566">
    <property type="entry name" value="Nramp"/>
    <property type="match status" value="1"/>
</dbReference>
<dbReference type="AlphaFoldDB" id="A0A7T4UQF9"/>
<dbReference type="KEGG" id="snan:I6N98_01900"/>
<sequence length="404" mass="43497">MKRNWTQNLGMIGPGLVIAATGLGAGDLVTASVAGATLGATLVWAVIVGAAIKFLLNEGLARWQLSTDRTLLQAWLQHLPRWVCGYFLIYLCLWGLLVGAALMAACGLAAHALLPQLSINSWAAIHSLLALALVSRGRYRLFENAMKVLIGLMFVVVISALWRIDLSGLQIADSLLPPRIPDGELTMVLAVIGGVGGSVTLLCYAYWIREKGWRGAEYLPLARLDLLIAYSVTAAFAVGIMLLAASAAPETVSGGKMVVALADKLGALLGAEFRWVFLLGFWAAVFSSMLGVWQGVPYLFADFLAHWRAPAAADTTVSTQSPGYRGFLWFLALPPMALLLLGKPVWLVILYSAAGALFMPFLGLTLLYLNNRFIHQDQRNSAMGNALIVATIALFAMIALLKWV</sequence>
<evidence type="ECO:0000256" key="2">
    <source>
        <dbReference type="ARBA" id="ARBA00022692"/>
    </source>
</evidence>
<feature type="transmembrane region" description="Helical" evidence="5">
    <location>
        <begin position="322"/>
        <end position="342"/>
    </location>
</feature>
<reference evidence="6 7" key="1">
    <citation type="submission" date="2020-12" db="EMBL/GenBank/DDBJ databases">
        <authorList>
            <person name="Shan Y."/>
        </authorList>
    </citation>
    <scope>NUCLEOTIDE SEQUENCE [LARGE SCALE GENOMIC DNA]</scope>
    <source>
        <strain evidence="7">csc3.9</strain>
    </source>
</reference>
<dbReference type="EMBL" id="CP066167">
    <property type="protein sequence ID" value="QQD18651.1"/>
    <property type="molecule type" value="Genomic_DNA"/>
</dbReference>
<evidence type="ECO:0000256" key="4">
    <source>
        <dbReference type="ARBA" id="ARBA00023136"/>
    </source>
</evidence>
<keyword evidence="2 5" id="KW-0812">Transmembrane</keyword>
<feature type="transmembrane region" description="Helical" evidence="5">
    <location>
        <begin position="382"/>
        <end position="401"/>
    </location>
</feature>